<comment type="caution">
    <text evidence="3">The sequence shown here is derived from an EMBL/GenBank/DDBJ whole genome shotgun (WGS) entry which is preliminary data.</text>
</comment>
<gene>
    <name evidence="3" type="ORF">ANN_09001</name>
</gene>
<protein>
    <recommendedName>
        <fullName evidence="2">CCD97-like C-terminal domain-containing protein</fullName>
    </recommendedName>
</protein>
<evidence type="ECO:0000313" key="4">
    <source>
        <dbReference type="Proteomes" id="UP001148838"/>
    </source>
</evidence>
<feature type="domain" description="CCD97-like C-terminal" evidence="2">
    <location>
        <begin position="142"/>
        <end position="357"/>
    </location>
</feature>
<evidence type="ECO:0000313" key="3">
    <source>
        <dbReference type="EMBL" id="KAJ4447013.1"/>
    </source>
</evidence>
<dbReference type="EMBL" id="JAJSOF020000005">
    <property type="protein sequence ID" value="KAJ4447013.1"/>
    <property type="molecule type" value="Genomic_DNA"/>
</dbReference>
<dbReference type="PANTHER" id="PTHR31840:SF1">
    <property type="entry name" value="COILED-COIL DOMAIN-CONTAINING PROTEIN 97"/>
    <property type="match status" value="1"/>
</dbReference>
<dbReference type="Pfam" id="PF09747">
    <property type="entry name" value="CCD97-like_C"/>
    <property type="match status" value="1"/>
</dbReference>
<feature type="compositionally biased region" description="Acidic residues" evidence="1">
    <location>
        <begin position="204"/>
        <end position="260"/>
    </location>
</feature>
<reference evidence="3 4" key="1">
    <citation type="journal article" date="2022" name="Allergy">
        <title>Genome assembly and annotation of Periplaneta americana reveal a comprehensive cockroach allergen profile.</title>
        <authorList>
            <person name="Wang L."/>
            <person name="Xiong Q."/>
            <person name="Saelim N."/>
            <person name="Wang L."/>
            <person name="Nong W."/>
            <person name="Wan A.T."/>
            <person name="Shi M."/>
            <person name="Liu X."/>
            <person name="Cao Q."/>
            <person name="Hui J.H.L."/>
            <person name="Sookrung N."/>
            <person name="Leung T.F."/>
            <person name="Tungtrongchitr A."/>
            <person name="Tsui S.K.W."/>
        </authorList>
    </citation>
    <scope>NUCLEOTIDE SEQUENCE [LARGE SCALE GENOMIC DNA]</scope>
    <source>
        <strain evidence="3">PWHHKU_190912</strain>
    </source>
</reference>
<keyword evidence="4" id="KW-1185">Reference proteome</keyword>
<sequence>MEFMENTNCRASESESMHQNSEVCGKTEAGSASMSVNEEHNSQPILQNTMLDHLASSKTAYFKSQQVGEPELSFEQKREIAENILLRNPGQFLARFGHFLLSQHLEYFTELDKHCEDYEITFHLKQLQRFHCKEKNDVDVKNRRFEALKKLVQEGTYFSEKEMKLRNPLLYQQLVGQYLSRKEVEDRKMQIEQMSILGKKQKDDEDGAIEEMDTSDEEEKKEEEEEDDDEEEEEEDEEEEEEEEEEESEKEEDDIDDNDGNSDGSRGSKHENGKISHFNNRKKENKRDSFSKPHKKRKLLPGKEKDLLREEFISNMYRSFLEGKDQDFDYSQVDSNPEYECLAVRSQDEEEKYFDSETPELVADEKCSDGEEDELDAYMKNLKPESTPAELAGKLNIML</sequence>
<organism evidence="3 4">
    <name type="scientific">Periplaneta americana</name>
    <name type="common">American cockroach</name>
    <name type="synonym">Blatta americana</name>
    <dbReference type="NCBI Taxonomy" id="6978"/>
    <lineage>
        <taxon>Eukaryota</taxon>
        <taxon>Metazoa</taxon>
        <taxon>Ecdysozoa</taxon>
        <taxon>Arthropoda</taxon>
        <taxon>Hexapoda</taxon>
        <taxon>Insecta</taxon>
        <taxon>Pterygota</taxon>
        <taxon>Neoptera</taxon>
        <taxon>Polyneoptera</taxon>
        <taxon>Dictyoptera</taxon>
        <taxon>Blattodea</taxon>
        <taxon>Blattoidea</taxon>
        <taxon>Blattidae</taxon>
        <taxon>Blattinae</taxon>
        <taxon>Periplaneta</taxon>
    </lineage>
</organism>
<dbReference type="InterPro" id="IPR018613">
    <property type="entry name" value="Ccdc97-like"/>
</dbReference>
<dbReference type="PANTHER" id="PTHR31840">
    <property type="entry name" value="COILED-COIL DOMAIN-CONTAINING PROTEIN 97"/>
    <property type="match status" value="1"/>
</dbReference>
<feature type="compositionally biased region" description="Basic and acidic residues" evidence="1">
    <location>
        <begin position="281"/>
        <end position="291"/>
    </location>
</feature>
<accession>A0ABQ8TK65</accession>
<feature type="region of interest" description="Disordered" evidence="1">
    <location>
        <begin position="195"/>
        <end position="306"/>
    </location>
</feature>
<name>A0ABQ8TK65_PERAM</name>
<feature type="compositionally biased region" description="Polar residues" evidence="1">
    <location>
        <begin position="1"/>
        <end position="11"/>
    </location>
</feature>
<dbReference type="InterPro" id="IPR040233">
    <property type="entry name" value="CCD97-like_C"/>
</dbReference>
<proteinExistence type="predicted"/>
<evidence type="ECO:0000256" key="1">
    <source>
        <dbReference type="SAM" id="MobiDB-lite"/>
    </source>
</evidence>
<feature type="region of interest" description="Disordered" evidence="1">
    <location>
        <begin position="1"/>
        <end position="22"/>
    </location>
</feature>
<dbReference type="Proteomes" id="UP001148838">
    <property type="component" value="Unassembled WGS sequence"/>
</dbReference>
<evidence type="ECO:0000259" key="2">
    <source>
        <dbReference type="Pfam" id="PF09747"/>
    </source>
</evidence>